<organism evidence="3 4">
    <name type="scientific">Colletotrichum sojae</name>
    <dbReference type="NCBI Taxonomy" id="2175907"/>
    <lineage>
        <taxon>Eukaryota</taxon>
        <taxon>Fungi</taxon>
        <taxon>Dikarya</taxon>
        <taxon>Ascomycota</taxon>
        <taxon>Pezizomycotina</taxon>
        <taxon>Sordariomycetes</taxon>
        <taxon>Hypocreomycetidae</taxon>
        <taxon>Glomerellales</taxon>
        <taxon>Glomerellaceae</taxon>
        <taxon>Colletotrichum</taxon>
        <taxon>Colletotrichum orchidearum species complex</taxon>
    </lineage>
</organism>
<proteinExistence type="predicted"/>
<evidence type="ECO:0000313" key="3">
    <source>
        <dbReference type="EMBL" id="KAF6817172.1"/>
    </source>
</evidence>
<dbReference type="EMBL" id="WIGN01000023">
    <property type="protein sequence ID" value="KAF6817172.1"/>
    <property type="molecule type" value="Genomic_DNA"/>
</dbReference>
<accession>A0A8H6N1S8</accession>
<gene>
    <name evidence="3" type="ORF">CSOJ01_02592</name>
</gene>
<keyword evidence="2" id="KW-0472">Membrane</keyword>
<reference evidence="3 4" key="1">
    <citation type="journal article" date="2020" name="Phytopathology">
        <title>Genome Sequence Resources of Colletotrichum truncatum, C. plurivorum, C. musicola, and C. sojae: Four Species Pathogenic to Soybean (Glycine max).</title>
        <authorList>
            <person name="Rogerio F."/>
            <person name="Boufleur T.R."/>
            <person name="Ciampi-Guillardi M."/>
            <person name="Sukno S.A."/>
            <person name="Thon M.R."/>
            <person name="Massola Junior N.S."/>
            <person name="Baroncelli R."/>
        </authorList>
    </citation>
    <scope>NUCLEOTIDE SEQUENCE [LARGE SCALE GENOMIC DNA]</scope>
    <source>
        <strain evidence="3 4">LFN0009</strain>
    </source>
</reference>
<feature type="region of interest" description="Disordered" evidence="1">
    <location>
        <begin position="282"/>
        <end position="303"/>
    </location>
</feature>
<keyword evidence="4" id="KW-1185">Reference proteome</keyword>
<evidence type="ECO:0000256" key="1">
    <source>
        <dbReference type="SAM" id="MobiDB-lite"/>
    </source>
</evidence>
<evidence type="ECO:0000313" key="4">
    <source>
        <dbReference type="Proteomes" id="UP000652219"/>
    </source>
</evidence>
<keyword evidence="2" id="KW-0812">Transmembrane</keyword>
<feature type="compositionally biased region" description="Low complexity" evidence="1">
    <location>
        <begin position="285"/>
        <end position="297"/>
    </location>
</feature>
<evidence type="ECO:0000256" key="2">
    <source>
        <dbReference type="SAM" id="Phobius"/>
    </source>
</evidence>
<feature type="region of interest" description="Disordered" evidence="1">
    <location>
        <begin position="575"/>
        <end position="599"/>
    </location>
</feature>
<dbReference type="AlphaFoldDB" id="A0A8H6N1S8"/>
<sequence>MGYCEDHDDLTVTDDGTIRRDRKNWSSYRKSNACVLAYVTLMGLCIGSAVFACSFVAIKSIIENENNQAEAEGAAQNAQVANVVPRFPVMHLHNGSYNGTHFHGVNNTLTAISTAVATQCPEETEVFISETSAEATTTLKKTLTQTRTIQESGTTVSSALAVPLTQSGASTTSQSANIITEVLTTSLTKTATQTVSSTATESISETATQVQSSSVASSILVTKTSTATRKVTRTIEDAVVTVTYTPTTVVLSTTTVSHESLSKTETQCSPQDHTVYITITKTPEPSSDIPSSSGVVSQTSTPLVSPSQTTGTVVVTYTATVDTLKPTSKIPTLSSVSSFKKETFVVTKVATRTVFETVVDGITVTLSTATSDVLGQPGTPVWTSPAPTETSSGRDVIITKMLTDLVTETLVASSSETSISASSSVHKTTKSIFTTVLLTDRATKTVTVGGIATVTVFPKTSTSTSTTTTSAEVEVITEVDISTVTVTVDGRAQTSIVSVPMNTTATLTQTNLVTKTATSTITGESHVNNVTSIQEFATVNTTIYVTGTPMVHPQTTEQPLYPSHNMTTYLGATGTTHQPASTTHQPPAATSTMPVPVSSGEKHAEPLVFGAVDRNSMSCQTCLVLFVLGLLVLF</sequence>
<keyword evidence="2" id="KW-1133">Transmembrane helix</keyword>
<name>A0A8H6N1S8_9PEZI</name>
<protein>
    <submittedName>
        <fullName evidence="3">Uncharacterized protein</fullName>
    </submittedName>
</protein>
<feature type="compositionally biased region" description="Polar residues" evidence="1">
    <location>
        <begin position="575"/>
        <end position="593"/>
    </location>
</feature>
<comment type="caution">
    <text evidence="3">The sequence shown here is derived from an EMBL/GenBank/DDBJ whole genome shotgun (WGS) entry which is preliminary data.</text>
</comment>
<feature type="transmembrane region" description="Helical" evidence="2">
    <location>
        <begin position="35"/>
        <end position="58"/>
    </location>
</feature>
<dbReference type="Proteomes" id="UP000652219">
    <property type="component" value="Unassembled WGS sequence"/>
</dbReference>